<keyword evidence="2" id="KW-0677">Repeat</keyword>
<evidence type="ECO:0000256" key="4">
    <source>
        <dbReference type="PROSITE-ProRule" id="PRU00175"/>
    </source>
</evidence>
<comment type="pathway">
    <text evidence="1">Protein modification; protein ubiquitination.</text>
</comment>
<organism evidence="6 7">
    <name type="scientific">Tritrichomonas musculus</name>
    <dbReference type="NCBI Taxonomy" id="1915356"/>
    <lineage>
        <taxon>Eukaryota</taxon>
        <taxon>Metamonada</taxon>
        <taxon>Parabasalia</taxon>
        <taxon>Tritrichomonadida</taxon>
        <taxon>Tritrichomonadidae</taxon>
        <taxon>Tritrichomonas</taxon>
    </lineage>
</organism>
<keyword evidence="7" id="KW-1185">Reference proteome</keyword>
<dbReference type="SMART" id="SM00710">
    <property type="entry name" value="PbH1"/>
    <property type="match status" value="7"/>
</dbReference>
<reference evidence="6 7" key="1">
    <citation type="submission" date="2024-04" db="EMBL/GenBank/DDBJ databases">
        <title>Tritrichomonas musculus Genome.</title>
        <authorList>
            <person name="Alves-Ferreira E."/>
            <person name="Grigg M."/>
            <person name="Lorenzi H."/>
            <person name="Galac M."/>
        </authorList>
    </citation>
    <scope>NUCLEOTIDE SEQUENCE [LARGE SCALE GENOMIC DNA]</scope>
    <source>
        <strain evidence="6 7">EAF2021</strain>
    </source>
</reference>
<evidence type="ECO:0000256" key="3">
    <source>
        <dbReference type="ARBA" id="ARBA00022786"/>
    </source>
</evidence>
<keyword evidence="3" id="KW-0833">Ubl conjugation pathway</keyword>
<comment type="caution">
    <text evidence="6">The sequence shown here is derived from an EMBL/GenBank/DDBJ whole genome shotgun (WGS) entry which is preliminary data.</text>
</comment>
<keyword evidence="4" id="KW-0863">Zinc-finger</keyword>
<keyword evidence="4" id="KW-0862">Zinc</keyword>
<feature type="domain" description="RING-type" evidence="5">
    <location>
        <begin position="466"/>
        <end position="505"/>
    </location>
</feature>
<keyword evidence="4" id="KW-0479">Metal-binding</keyword>
<dbReference type="SUPFAM" id="SSF51126">
    <property type="entry name" value="Pectin lyase-like"/>
    <property type="match status" value="3"/>
</dbReference>
<dbReference type="EMBL" id="JAPFFF010000010">
    <property type="protein sequence ID" value="KAK8880706.1"/>
    <property type="molecule type" value="Genomic_DNA"/>
</dbReference>
<evidence type="ECO:0000256" key="1">
    <source>
        <dbReference type="ARBA" id="ARBA00004906"/>
    </source>
</evidence>
<dbReference type="Gene3D" id="2.160.20.10">
    <property type="entry name" value="Single-stranded right-handed beta-helix, Pectin lyase-like"/>
    <property type="match status" value="2"/>
</dbReference>
<dbReference type="Pfam" id="PF13229">
    <property type="entry name" value="Beta_helix"/>
    <property type="match status" value="2"/>
</dbReference>
<evidence type="ECO:0000313" key="6">
    <source>
        <dbReference type="EMBL" id="KAK8880706.1"/>
    </source>
</evidence>
<evidence type="ECO:0000259" key="5">
    <source>
        <dbReference type="PROSITE" id="PS50089"/>
    </source>
</evidence>
<dbReference type="PANTHER" id="PTHR22990:SF15">
    <property type="entry name" value="F-BOX ONLY PROTEIN 10"/>
    <property type="match status" value="1"/>
</dbReference>
<evidence type="ECO:0000313" key="7">
    <source>
        <dbReference type="Proteomes" id="UP001470230"/>
    </source>
</evidence>
<sequence>MKIDFLTLLDESNSIKNTETQEILITSPLIEAEGEYQILNPIKISSSSNTLIKCDIIEIHSPSVSFSNLSFETSIIVDTSNDFTFQNCTIKSTKKVADSVISIVSSQNVQIDNCKITESIDCCGLSVNFESIANIKNTEISHQSDTLLVIGNGSFVTVSHCNLHHSECNGIHCSVECNIQVDHCTINDINYPPILVNSSFCEISNNIIHSCSQNGINIAKSPHFTIENNTISKISSSAISVQSESQGIIKSNKVSEIGGNGAFIEFSKVEFLENTFNQSTYPGIAVINESEATLKDNKVSNVKMCGIAGRNAKTINIINNEIDSISECGISLSSTEKCLIEGNKITNCAISSVECYNKSNAVIQNNKISHMGKYAFLSYTSGSIKSENNEIDHIGDSMVKLSHKGSGEFINNKVSGCPNQCDNKTTSIYYFANNGQFEAVTNDKERAEQDSIKFEMPNVNDEVILCLKCNKNQRNCYLMKCGHKVYCKECAQLALENKENCPLCRFSIIQVSEGYKMGEEDLCFLCFENKPDAIIMPCGHTGVCSICLNNWFKNNRVCPCCRTGDCYYNKIETSL</sequence>
<proteinExistence type="predicted"/>
<dbReference type="Pfam" id="PF13920">
    <property type="entry name" value="zf-C3HC4_3"/>
    <property type="match status" value="2"/>
</dbReference>
<dbReference type="InterPro" id="IPR006626">
    <property type="entry name" value="PbH1"/>
</dbReference>
<dbReference type="InterPro" id="IPR039448">
    <property type="entry name" value="Beta_helix"/>
</dbReference>
<dbReference type="PROSITE" id="PS50089">
    <property type="entry name" value="ZF_RING_2"/>
    <property type="match status" value="2"/>
</dbReference>
<dbReference type="SUPFAM" id="SSF57850">
    <property type="entry name" value="RING/U-box"/>
    <property type="match status" value="2"/>
</dbReference>
<protein>
    <recommendedName>
        <fullName evidence="5">RING-type domain-containing protein</fullName>
    </recommendedName>
</protein>
<dbReference type="NCBIfam" id="TIGR03804">
    <property type="entry name" value="para_beta_helix"/>
    <property type="match status" value="1"/>
</dbReference>
<dbReference type="Proteomes" id="UP001470230">
    <property type="component" value="Unassembled WGS sequence"/>
</dbReference>
<dbReference type="SMART" id="SM00184">
    <property type="entry name" value="RING"/>
    <property type="match status" value="2"/>
</dbReference>
<feature type="domain" description="RING-type" evidence="5">
    <location>
        <begin position="523"/>
        <end position="562"/>
    </location>
</feature>
<dbReference type="InterPro" id="IPR012334">
    <property type="entry name" value="Pectin_lyas_fold"/>
</dbReference>
<dbReference type="PANTHER" id="PTHR22990">
    <property type="entry name" value="F-BOX ONLY PROTEIN"/>
    <property type="match status" value="1"/>
</dbReference>
<dbReference type="InterPro" id="IPR001841">
    <property type="entry name" value="Znf_RING"/>
</dbReference>
<dbReference type="Gene3D" id="3.30.40.10">
    <property type="entry name" value="Zinc/RING finger domain, C3HC4 (zinc finger)"/>
    <property type="match status" value="2"/>
</dbReference>
<accession>A0ABR2JPA4</accession>
<evidence type="ECO:0000256" key="2">
    <source>
        <dbReference type="ARBA" id="ARBA00022737"/>
    </source>
</evidence>
<name>A0ABR2JPA4_9EUKA</name>
<dbReference type="InterPro" id="IPR011050">
    <property type="entry name" value="Pectin_lyase_fold/virulence"/>
</dbReference>
<dbReference type="InterPro" id="IPR013083">
    <property type="entry name" value="Znf_RING/FYVE/PHD"/>
</dbReference>
<gene>
    <name evidence="6" type="ORF">M9Y10_003392</name>
</gene>
<dbReference type="InterPro" id="IPR022441">
    <property type="entry name" value="Para_beta_helix_rpt-2"/>
</dbReference>
<dbReference type="InterPro" id="IPR051550">
    <property type="entry name" value="SCF-Subunits/Alg-Epimerases"/>
</dbReference>